<dbReference type="PANTHER" id="PTHR40465">
    <property type="entry name" value="CHROMOSOME 1, WHOLE GENOME SHOTGUN SEQUENCE"/>
    <property type="match status" value="1"/>
</dbReference>
<keyword evidence="1" id="KW-0812">Transmembrane</keyword>
<proteinExistence type="predicted"/>
<keyword evidence="1" id="KW-1133">Transmembrane helix</keyword>
<protein>
    <recommendedName>
        <fullName evidence="2">DUF6534 domain-containing protein</fullName>
    </recommendedName>
</protein>
<dbReference type="PANTHER" id="PTHR40465:SF1">
    <property type="entry name" value="DUF6534 DOMAIN-CONTAINING PROTEIN"/>
    <property type="match status" value="1"/>
</dbReference>
<dbReference type="Pfam" id="PF20152">
    <property type="entry name" value="DUF6534"/>
    <property type="match status" value="1"/>
</dbReference>
<dbReference type="AlphaFoldDB" id="A0AA39JR82"/>
<keyword evidence="4" id="KW-1185">Reference proteome</keyword>
<feature type="transmembrane region" description="Helical" evidence="1">
    <location>
        <begin position="55"/>
        <end position="76"/>
    </location>
</feature>
<keyword evidence="1" id="KW-0472">Membrane</keyword>
<reference evidence="3" key="1">
    <citation type="submission" date="2023-06" db="EMBL/GenBank/DDBJ databases">
        <authorList>
            <consortium name="Lawrence Berkeley National Laboratory"/>
            <person name="Ahrendt S."/>
            <person name="Sahu N."/>
            <person name="Indic B."/>
            <person name="Wong-Bajracharya J."/>
            <person name="Merenyi Z."/>
            <person name="Ke H.-M."/>
            <person name="Monk M."/>
            <person name="Kocsube S."/>
            <person name="Drula E."/>
            <person name="Lipzen A."/>
            <person name="Balint B."/>
            <person name="Henrissat B."/>
            <person name="Andreopoulos B."/>
            <person name="Martin F.M."/>
            <person name="Harder C.B."/>
            <person name="Rigling D."/>
            <person name="Ford K.L."/>
            <person name="Foster G.D."/>
            <person name="Pangilinan J."/>
            <person name="Papanicolaou A."/>
            <person name="Barry K."/>
            <person name="LaButti K."/>
            <person name="Viragh M."/>
            <person name="Koriabine M."/>
            <person name="Yan M."/>
            <person name="Riley R."/>
            <person name="Champramary S."/>
            <person name="Plett K.L."/>
            <person name="Tsai I.J."/>
            <person name="Slot J."/>
            <person name="Sipos G."/>
            <person name="Plett J."/>
            <person name="Nagy L.G."/>
            <person name="Grigoriev I.V."/>
        </authorList>
    </citation>
    <scope>NUCLEOTIDE SEQUENCE</scope>
    <source>
        <strain evidence="3">CCBAS 213</strain>
    </source>
</reference>
<dbReference type="EMBL" id="JAUEPS010000046">
    <property type="protein sequence ID" value="KAK0446505.1"/>
    <property type="molecule type" value="Genomic_DNA"/>
</dbReference>
<evidence type="ECO:0000313" key="3">
    <source>
        <dbReference type="EMBL" id="KAK0446505.1"/>
    </source>
</evidence>
<gene>
    <name evidence="3" type="ORF">EV420DRAFT_1569663</name>
</gene>
<dbReference type="RefSeq" id="XP_060325854.1">
    <property type="nucleotide sequence ID" value="XM_060474231.1"/>
</dbReference>
<feature type="transmembrane region" description="Helical" evidence="1">
    <location>
        <begin position="82"/>
        <end position="102"/>
    </location>
</feature>
<dbReference type="InterPro" id="IPR045339">
    <property type="entry name" value="DUF6534"/>
</dbReference>
<dbReference type="GeneID" id="85357779"/>
<sequence length="172" mass="18834">MSIKAVSRKGIMDLHSDTPMISLWLASSAACDLMITASIVYALCRSTVITKLIRYTIETGLITSLAVIAQLILWLTFSQYNFHLTCFLIVGKLYSNTLLATLNCRTVIFGGRDNTTMWDVRGDGGKTTNYSSSPITEDGGDHEIAVCEEFSPDLGKQALGSICTLDTFYALQ</sequence>
<feature type="domain" description="DUF6534" evidence="2">
    <location>
        <begin position="28"/>
        <end position="106"/>
    </location>
</feature>
<feature type="transmembrane region" description="Helical" evidence="1">
    <location>
        <begin position="20"/>
        <end position="43"/>
    </location>
</feature>
<organism evidence="3 4">
    <name type="scientific">Armillaria tabescens</name>
    <name type="common">Ringless honey mushroom</name>
    <name type="synonym">Agaricus tabescens</name>
    <dbReference type="NCBI Taxonomy" id="1929756"/>
    <lineage>
        <taxon>Eukaryota</taxon>
        <taxon>Fungi</taxon>
        <taxon>Dikarya</taxon>
        <taxon>Basidiomycota</taxon>
        <taxon>Agaricomycotina</taxon>
        <taxon>Agaricomycetes</taxon>
        <taxon>Agaricomycetidae</taxon>
        <taxon>Agaricales</taxon>
        <taxon>Marasmiineae</taxon>
        <taxon>Physalacriaceae</taxon>
        <taxon>Desarmillaria</taxon>
    </lineage>
</organism>
<evidence type="ECO:0000256" key="1">
    <source>
        <dbReference type="SAM" id="Phobius"/>
    </source>
</evidence>
<name>A0AA39JR82_ARMTA</name>
<evidence type="ECO:0000259" key="2">
    <source>
        <dbReference type="Pfam" id="PF20152"/>
    </source>
</evidence>
<evidence type="ECO:0000313" key="4">
    <source>
        <dbReference type="Proteomes" id="UP001175211"/>
    </source>
</evidence>
<dbReference type="PROSITE" id="PS51257">
    <property type="entry name" value="PROKAR_LIPOPROTEIN"/>
    <property type="match status" value="1"/>
</dbReference>
<accession>A0AA39JR82</accession>
<comment type="caution">
    <text evidence="3">The sequence shown here is derived from an EMBL/GenBank/DDBJ whole genome shotgun (WGS) entry which is preliminary data.</text>
</comment>
<dbReference type="Proteomes" id="UP001175211">
    <property type="component" value="Unassembled WGS sequence"/>
</dbReference>